<name>A0A6B0UJ65_IXORI</name>
<organism evidence="1">
    <name type="scientific">Ixodes ricinus</name>
    <name type="common">Common tick</name>
    <name type="synonym">Acarus ricinus</name>
    <dbReference type="NCBI Taxonomy" id="34613"/>
    <lineage>
        <taxon>Eukaryota</taxon>
        <taxon>Metazoa</taxon>
        <taxon>Ecdysozoa</taxon>
        <taxon>Arthropoda</taxon>
        <taxon>Chelicerata</taxon>
        <taxon>Arachnida</taxon>
        <taxon>Acari</taxon>
        <taxon>Parasitiformes</taxon>
        <taxon>Ixodida</taxon>
        <taxon>Ixodoidea</taxon>
        <taxon>Ixodidae</taxon>
        <taxon>Ixodinae</taxon>
        <taxon>Ixodes</taxon>
    </lineage>
</organism>
<dbReference type="EMBL" id="GIFC01007603">
    <property type="protein sequence ID" value="MXU89686.1"/>
    <property type="molecule type" value="Transcribed_RNA"/>
</dbReference>
<evidence type="ECO:0000313" key="1">
    <source>
        <dbReference type="EMBL" id="MXU89686.1"/>
    </source>
</evidence>
<proteinExistence type="predicted"/>
<accession>A0A6B0UJ65</accession>
<reference evidence="1" key="1">
    <citation type="submission" date="2019-12" db="EMBL/GenBank/DDBJ databases">
        <title>An insight into the sialome of adult female Ixodes ricinus ticks feeding for 6 days.</title>
        <authorList>
            <person name="Perner J."/>
            <person name="Ribeiro J.M.C."/>
        </authorList>
    </citation>
    <scope>NUCLEOTIDE SEQUENCE</scope>
    <source>
        <strain evidence="1">Semi-engorged</strain>
        <tissue evidence="1">Salivary glands</tissue>
    </source>
</reference>
<protein>
    <submittedName>
        <fullName evidence="1">Putative secreted protein</fullName>
    </submittedName>
</protein>
<sequence>MRCLYCMETRGTRAHANACFVPFFFFFFFLFVCVCADSTNFMNASRIKHLSAGGEYFVIFFLLQRSDFLTTAQRSLNLRRRPVYFLSLLRFDVSSLPQSQVNLTWLAQQ</sequence>
<dbReference type="AlphaFoldDB" id="A0A6B0UJ65"/>